<sequence>MSAPAAVLDRARRPGPGALARARALGGRSDVDLGADLLRGVPTNDGRGEELLRQVSERAQAFGRRMAAASEGAGEPGRVVERDDGLDRPDPVVARYLHREGVVEVFTDAVALCEDLVEQLGWRAWFPTGSVRGAAVAHERAHHLVAERHAAELRAAVGVPALRLGRWVRWAHVAGAEELAAHAFAQQALGLGRSPLLVTAAATTCLEAALAPPSRTDVVKES</sequence>
<reference evidence="2 3" key="1">
    <citation type="journal article" date="2017" name="Int. J. Syst. Evol. Microbiol.">
        <title>Pseudokineococcus basanitobsidens sp. nov., isolated from volcanic rock.</title>
        <authorList>
            <person name="Lee D.W."/>
            <person name="Park M.Y."/>
            <person name="Kim J.J."/>
            <person name="Kim B.S."/>
        </authorList>
    </citation>
    <scope>NUCLEOTIDE SEQUENCE [LARGE SCALE GENOMIC DNA]</scope>
    <source>
        <strain evidence="2 3">DSM 103726</strain>
    </source>
</reference>
<gene>
    <name evidence="2" type="ORF">WDZ17_00950</name>
</gene>
<evidence type="ECO:0000313" key="3">
    <source>
        <dbReference type="Proteomes" id="UP001387100"/>
    </source>
</evidence>
<dbReference type="EMBL" id="JBBIAA010000001">
    <property type="protein sequence ID" value="MEJ5943861.1"/>
    <property type="molecule type" value="Genomic_DNA"/>
</dbReference>
<organism evidence="2 3">
    <name type="scientific">Pseudokineococcus basanitobsidens</name>
    <dbReference type="NCBI Taxonomy" id="1926649"/>
    <lineage>
        <taxon>Bacteria</taxon>
        <taxon>Bacillati</taxon>
        <taxon>Actinomycetota</taxon>
        <taxon>Actinomycetes</taxon>
        <taxon>Kineosporiales</taxon>
        <taxon>Kineosporiaceae</taxon>
        <taxon>Pseudokineococcus</taxon>
    </lineage>
</organism>
<dbReference type="Proteomes" id="UP001387100">
    <property type="component" value="Unassembled WGS sequence"/>
</dbReference>
<comment type="caution">
    <text evidence="2">The sequence shown here is derived from an EMBL/GenBank/DDBJ whole genome shotgun (WGS) entry which is preliminary data.</text>
</comment>
<feature type="region of interest" description="Disordered" evidence="1">
    <location>
        <begin position="66"/>
        <end position="85"/>
    </location>
</feature>
<evidence type="ECO:0000256" key="1">
    <source>
        <dbReference type="SAM" id="MobiDB-lite"/>
    </source>
</evidence>
<keyword evidence="3" id="KW-1185">Reference proteome</keyword>
<evidence type="ECO:0000313" key="2">
    <source>
        <dbReference type="EMBL" id="MEJ5943861.1"/>
    </source>
</evidence>
<proteinExistence type="predicted"/>
<protein>
    <submittedName>
        <fullName evidence="2">Uncharacterized protein</fullName>
    </submittedName>
</protein>
<dbReference type="RefSeq" id="WP_339573253.1">
    <property type="nucleotide sequence ID" value="NZ_JBBIAA010000001.1"/>
</dbReference>
<accession>A0ABU8RFR2</accession>
<name>A0ABU8RFR2_9ACTN</name>